<dbReference type="EMBL" id="ML737364">
    <property type="protein sequence ID" value="KAE8334165.1"/>
    <property type="molecule type" value="Genomic_DNA"/>
</dbReference>
<dbReference type="Proteomes" id="UP000325558">
    <property type="component" value="Unassembled WGS sequence"/>
</dbReference>
<evidence type="ECO:0000313" key="1">
    <source>
        <dbReference type="EMBL" id="KAE8334165.1"/>
    </source>
</evidence>
<dbReference type="OrthoDB" id="4494603at2759"/>
<organism evidence="1">
    <name type="scientific">Aspergillus arachidicola</name>
    <dbReference type="NCBI Taxonomy" id="656916"/>
    <lineage>
        <taxon>Eukaryota</taxon>
        <taxon>Fungi</taxon>
        <taxon>Dikarya</taxon>
        <taxon>Ascomycota</taxon>
        <taxon>Pezizomycotina</taxon>
        <taxon>Eurotiomycetes</taxon>
        <taxon>Eurotiomycetidae</taxon>
        <taxon>Eurotiales</taxon>
        <taxon>Aspergillaceae</taxon>
        <taxon>Aspergillus</taxon>
        <taxon>Aspergillus subgen. Circumdati</taxon>
    </lineage>
</organism>
<name>A0A5N6XLL9_9EURO</name>
<dbReference type="AlphaFoldDB" id="A0A5N6XLL9"/>
<sequence>MTFRYPFAPYMMFGNPSLQAVYRARYAKVRDVRQDFLRINQIHRWMEEFSAVPRCLELLEDLLQQLCLCIFRKDVFTHVQHLLRPEHAARSLAGEVPLCWSSVEPIDTLYAWL</sequence>
<gene>
    <name evidence="1" type="ORF">BDV24DRAFT_170482</name>
</gene>
<protein>
    <submittedName>
        <fullName evidence="1">Uncharacterized protein</fullName>
    </submittedName>
</protein>
<accession>A0A5N6XLL9</accession>
<proteinExistence type="predicted"/>
<reference evidence="1" key="1">
    <citation type="submission" date="2019-04" db="EMBL/GenBank/DDBJ databases">
        <title>Friends and foes A comparative genomics study of 23 Aspergillus species from section Flavi.</title>
        <authorList>
            <consortium name="DOE Joint Genome Institute"/>
            <person name="Kjaerbolling I."/>
            <person name="Vesth T."/>
            <person name="Frisvad J.C."/>
            <person name="Nybo J.L."/>
            <person name="Theobald S."/>
            <person name="Kildgaard S."/>
            <person name="Isbrandt T."/>
            <person name="Kuo A."/>
            <person name="Sato A."/>
            <person name="Lyhne E.K."/>
            <person name="Kogle M.E."/>
            <person name="Wiebenga A."/>
            <person name="Kun R.S."/>
            <person name="Lubbers R.J."/>
            <person name="Makela M.R."/>
            <person name="Barry K."/>
            <person name="Chovatia M."/>
            <person name="Clum A."/>
            <person name="Daum C."/>
            <person name="Haridas S."/>
            <person name="He G."/>
            <person name="LaButti K."/>
            <person name="Lipzen A."/>
            <person name="Mondo S."/>
            <person name="Riley R."/>
            <person name="Salamov A."/>
            <person name="Simmons B.A."/>
            <person name="Magnuson J.K."/>
            <person name="Henrissat B."/>
            <person name="Mortensen U.H."/>
            <person name="Larsen T.O."/>
            <person name="Devries R.P."/>
            <person name="Grigoriev I.V."/>
            <person name="Machida M."/>
            <person name="Baker S.E."/>
            <person name="Andersen M.R."/>
        </authorList>
    </citation>
    <scope>NUCLEOTIDE SEQUENCE</scope>
    <source>
        <strain evidence="1">CBS 117612</strain>
    </source>
</reference>